<organism evidence="2">
    <name type="scientific">Eutreptiella gymnastica</name>
    <dbReference type="NCBI Taxonomy" id="73025"/>
    <lineage>
        <taxon>Eukaryota</taxon>
        <taxon>Discoba</taxon>
        <taxon>Euglenozoa</taxon>
        <taxon>Euglenida</taxon>
        <taxon>Spirocuta</taxon>
        <taxon>Euglenophyceae</taxon>
        <taxon>Eutreptiales</taxon>
        <taxon>Eutreptiaceae</taxon>
        <taxon>Eutreptiella</taxon>
    </lineage>
</organism>
<evidence type="ECO:0000313" key="2">
    <source>
        <dbReference type="EMBL" id="CAD9034846.1"/>
    </source>
</evidence>
<name>A0A7S1NS60_9EUGL</name>
<dbReference type="EMBL" id="HBGA01124619">
    <property type="protein sequence ID" value="CAD9034846.1"/>
    <property type="molecule type" value="Transcribed_RNA"/>
</dbReference>
<feature type="compositionally biased region" description="Acidic residues" evidence="1">
    <location>
        <begin position="70"/>
        <end position="79"/>
    </location>
</feature>
<proteinExistence type="predicted"/>
<reference evidence="2" key="1">
    <citation type="submission" date="2021-01" db="EMBL/GenBank/DDBJ databases">
        <authorList>
            <person name="Corre E."/>
            <person name="Pelletier E."/>
            <person name="Niang G."/>
            <person name="Scheremetjew M."/>
            <person name="Finn R."/>
            <person name="Kale V."/>
            <person name="Holt S."/>
            <person name="Cochrane G."/>
            <person name="Meng A."/>
            <person name="Brown T."/>
            <person name="Cohen L."/>
        </authorList>
    </citation>
    <scope>NUCLEOTIDE SEQUENCE</scope>
    <source>
        <strain evidence="2">NIES-381</strain>
    </source>
</reference>
<evidence type="ECO:0000256" key="1">
    <source>
        <dbReference type="SAM" id="MobiDB-lite"/>
    </source>
</evidence>
<feature type="region of interest" description="Disordered" evidence="1">
    <location>
        <begin position="1"/>
        <end position="79"/>
    </location>
</feature>
<accession>A0A7S1NS60</accession>
<protein>
    <submittedName>
        <fullName evidence="2">Uncharacterized protein</fullName>
    </submittedName>
</protein>
<gene>
    <name evidence="2" type="ORF">EGYM00392_LOCUS45999</name>
</gene>
<feature type="compositionally biased region" description="Basic residues" evidence="1">
    <location>
        <begin position="1"/>
        <end position="21"/>
    </location>
</feature>
<sequence>MQPKKNLRSSLKGKGRPRAKAGRVSFCPEVVRITERAPESDEDSDFLDDSRLVEASESGPALAAETTQDLMDEDELGSQDESMAVDDEMEMTEVGGQLLDDSAAPDQSLNGSDMEMTEVGGRFLPDTSRLDQSAHMSFTAAAGRILEESMDLTEALGRLVPEDDPEIRGHKLEELKKRLAQRRDQALRDQETIQHLEAQTQDLRRALRVKHHQFRLSRHVVPLTVQSVTSGRIQIGFQGSESSVSVLFGEQAKSGGPLPVTDVQWHHGSTEDEQLLGRLGVLRTLSKVKHSKQLPFYLQETLCLAYADRKARPGMQ</sequence>
<dbReference type="AlphaFoldDB" id="A0A7S1NS60"/>